<dbReference type="InterPro" id="IPR045314">
    <property type="entry name" value="bZIP_plant_GBF1"/>
</dbReference>
<evidence type="ECO:0000259" key="8">
    <source>
        <dbReference type="PROSITE" id="PS50217"/>
    </source>
</evidence>
<organism evidence="9">
    <name type="scientific">Chlamydomonas leiostraca</name>
    <dbReference type="NCBI Taxonomy" id="1034604"/>
    <lineage>
        <taxon>Eukaryota</taxon>
        <taxon>Viridiplantae</taxon>
        <taxon>Chlorophyta</taxon>
        <taxon>core chlorophytes</taxon>
        <taxon>Chlorophyceae</taxon>
        <taxon>CS clade</taxon>
        <taxon>Chlamydomonadales</taxon>
        <taxon>Chlamydomonadaceae</taxon>
        <taxon>Chlamydomonas</taxon>
    </lineage>
</organism>
<keyword evidence="6" id="KW-0539">Nucleus</keyword>
<evidence type="ECO:0000256" key="5">
    <source>
        <dbReference type="ARBA" id="ARBA00023163"/>
    </source>
</evidence>
<evidence type="ECO:0000256" key="4">
    <source>
        <dbReference type="ARBA" id="ARBA00023125"/>
    </source>
</evidence>
<dbReference type="InterPro" id="IPR044827">
    <property type="entry name" value="GBF-like"/>
</dbReference>
<proteinExistence type="inferred from homology"/>
<reference evidence="9" key="1">
    <citation type="submission" date="2021-01" db="EMBL/GenBank/DDBJ databases">
        <authorList>
            <person name="Corre E."/>
            <person name="Pelletier E."/>
            <person name="Niang G."/>
            <person name="Scheremetjew M."/>
            <person name="Finn R."/>
            <person name="Kale V."/>
            <person name="Holt S."/>
            <person name="Cochrane G."/>
            <person name="Meng A."/>
            <person name="Brown T."/>
            <person name="Cohen L."/>
        </authorList>
    </citation>
    <scope>NUCLEOTIDE SEQUENCE</scope>
    <source>
        <strain evidence="9">SAG 11-49</strain>
    </source>
</reference>
<comment type="similarity">
    <text evidence="2">Belongs to the bZIP family.</text>
</comment>
<evidence type="ECO:0000256" key="3">
    <source>
        <dbReference type="ARBA" id="ARBA00023015"/>
    </source>
</evidence>
<dbReference type="InterPro" id="IPR004827">
    <property type="entry name" value="bZIP"/>
</dbReference>
<dbReference type="PANTHER" id="PTHR45967">
    <property type="entry name" value="G-BOX-BINDING FACTOR 3-RELATED"/>
    <property type="match status" value="1"/>
</dbReference>
<name>A0A7S0RUJ9_9CHLO</name>
<dbReference type="PANTHER" id="PTHR45967:SF38">
    <property type="entry name" value="G-BOX-BINDING FACTOR 2"/>
    <property type="match status" value="1"/>
</dbReference>
<dbReference type="PROSITE" id="PS50217">
    <property type="entry name" value="BZIP"/>
    <property type="match status" value="1"/>
</dbReference>
<sequence length="106" mass="12119">MGYPPGAPATWYAPPYGAYSAGAAVLNEREVRLQKRKQANRDSARRSKLRKKEENEKMVVHSQELHERRNMLKRQLQAAYDKLSALTNHNLKLRQQLGAMGVQLTC</sequence>
<keyword evidence="4" id="KW-0238">DNA-binding</keyword>
<feature type="region of interest" description="Disordered" evidence="7">
    <location>
        <begin position="34"/>
        <end position="68"/>
    </location>
</feature>
<evidence type="ECO:0000256" key="2">
    <source>
        <dbReference type="ARBA" id="ARBA00007163"/>
    </source>
</evidence>
<evidence type="ECO:0000256" key="7">
    <source>
        <dbReference type="SAM" id="MobiDB-lite"/>
    </source>
</evidence>
<protein>
    <recommendedName>
        <fullName evidence="8">BZIP domain-containing protein</fullName>
    </recommendedName>
</protein>
<dbReference type="GO" id="GO:0005634">
    <property type="term" value="C:nucleus"/>
    <property type="evidence" value="ECO:0007669"/>
    <property type="project" value="UniProtKB-SubCell"/>
</dbReference>
<accession>A0A7S0RUJ9</accession>
<keyword evidence="3" id="KW-0805">Transcription regulation</keyword>
<comment type="subcellular location">
    <subcellularLocation>
        <location evidence="1">Nucleus</location>
    </subcellularLocation>
</comment>
<dbReference type="CDD" id="cd14702">
    <property type="entry name" value="bZIP_plant_GBF1"/>
    <property type="match status" value="1"/>
</dbReference>
<evidence type="ECO:0000256" key="6">
    <source>
        <dbReference type="ARBA" id="ARBA00023242"/>
    </source>
</evidence>
<dbReference type="AlphaFoldDB" id="A0A7S0RUJ9"/>
<evidence type="ECO:0000313" key="9">
    <source>
        <dbReference type="EMBL" id="CAD8688061.1"/>
    </source>
</evidence>
<dbReference type="GO" id="GO:0003700">
    <property type="term" value="F:DNA-binding transcription factor activity"/>
    <property type="evidence" value="ECO:0007669"/>
    <property type="project" value="InterPro"/>
</dbReference>
<dbReference type="GO" id="GO:0043565">
    <property type="term" value="F:sequence-specific DNA binding"/>
    <property type="evidence" value="ECO:0007669"/>
    <property type="project" value="InterPro"/>
</dbReference>
<dbReference type="SMART" id="SM00338">
    <property type="entry name" value="BRLZ"/>
    <property type="match status" value="1"/>
</dbReference>
<evidence type="ECO:0000256" key="1">
    <source>
        <dbReference type="ARBA" id="ARBA00004123"/>
    </source>
</evidence>
<dbReference type="EMBL" id="HBFB01024523">
    <property type="protein sequence ID" value="CAD8688061.1"/>
    <property type="molecule type" value="Transcribed_RNA"/>
</dbReference>
<gene>
    <name evidence="9" type="ORF">CLEI1391_LOCUS13770</name>
</gene>
<keyword evidence="5" id="KW-0804">Transcription</keyword>
<feature type="domain" description="BZIP" evidence="8">
    <location>
        <begin position="30"/>
        <end position="93"/>
    </location>
</feature>